<sequence>MLREAFRTRGLGFLESFSIPGGVVHLRRWVFQDVLPVPAASAPRQAPTIKISSACVLDQIDSLVEACRAVSLDWAEGPRDTA</sequence>
<dbReference type="EMBL" id="JAFFZN010000037">
    <property type="protein sequence ID" value="MBO8189566.1"/>
    <property type="molecule type" value="Genomic_DNA"/>
</dbReference>
<evidence type="ECO:0000313" key="1">
    <source>
        <dbReference type="EMBL" id="MBO8189566.1"/>
    </source>
</evidence>
<protein>
    <submittedName>
        <fullName evidence="1">Uncharacterized protein</fullName>
    </submittedName>
</protein>
<dbReference type="RefSeq" id="WP_209268328.1">
    <property type="nucleotide sequence ID" value="NZ_JAFFZN010000037.1"/>
</dbReference>
<reference evidence="1 2" key="1">
    <citation type="submission" date="2021-02" db="EMBL/GenBank/DDBJ databases">
        <title>Streptomyces spirodelae sp. nov., isolated from duckweed.</title>
        <authorList>
            <person name="Saimee Y."/>
            <person name="Duangmal K."/>
        </authorList>
    </citation>
    <scope>NUCLEOTIDE SEQUENCE [LARGE SCALE GENOMIC DNA]</scope>
    <source>
        <strain evidence="1 2">DW4-2</strain>
    </source>
</reference>
<proteinExistence type="predicted"/>
<comment type="caution">
    <text evidence="1">The sequence shown here is derived from an EMBL/GenBank/DDBJ whole genome shotgun (WGS) entry which is preliminary data.</text>
</comment>
<name>A0ABS3X2E8_9ACTN</name>
<evidence type="ECO:0000313" key="2">
    <source>
        <dbReference type="Proteomes" id="UP001518976"/>
    </source>
</evidence>
<keyword evidence="2" id="KW-1185">Reference proteome</keyword>
<accession>A0ABS3X2E8</accession>
<organism evidence="1 2">
    <name type="scientific">Streptomyces spirodelae</name>
    <dbReference type="NCBI Taxonomy" id="2812904"/>
    <lineage>
        <taxon>Bacteria</taxon>
        <taxon>Bacillati</taxon>
        <taxon>Actinomycetota</taxon>
        <taxon>Actinomycetes</taxon>
        <taxon>Kitasatosporales</taxon>
        <taxon>Streptomycetaceae</taxon>
        <taxon>Streptomyces</taxon>
    </lineage>
</organism>
<dbReference type="Proteomes" id="UP001518976">
    <property type="component" value="Unassembled WGS sequence"/>
</dbReference>
<gene>
    <name evidence="1" type="ORF">JW592_29605</name>
</gene>